<dbReference type="FunFam" id="1.10.340.30:FF:000020">
    <property type="entry name" value="Pre-mRNA splicing factor, putative"/>
    <property type="match status" value="1"/>
</dbReference>
<protein>
    <recommendedName>
        <fullName evidence="4">HhH-GPD domain-containing protein</fullName>
    </recommendedName>
</protein>
<dbReference type="InterPro" id="IPR045138">
    <property type="entry name" value="MeCP2/MBD4"/>
</dbReference>
<dbReference type="PANTHER" id="PTHR15074:SF0">
    <property type="entry name" value="METHYL-CPG-BINDING DOMAIN PROTEIN 4-LIKE PROTEIN"/>
    <property type="match status" value="1"/>
</dbReference>
<evidence type="ECO:0000256" key="1">
    <source>
        <dbReference type="ARBA" id="ARBA00004123"/>
    </source>
</evidence>
<dbReference type="Gene3D" id="1.10.340.30">
    <property type="entry name" value="Hypothetical protein, domain 2"/>
    <property type="match status" value="1"/>
</dbReference>
<feature type="compositionally biased region" description="Basic residues" evidence="3">
    <location>
        <begin position="710"/>
        <end position="734"/>
    </location>
</feature>
<feature type="region of interest" description="Disordered" evidence="3">
    <location>
        <begin position="370"/>
        <end position="398"/>
    </location>
</feature>
<dbReference type="InterPro" id="IPR011257">
    <property type="entry name" value="DNA_glycosylase"/>
</dbReference>
<name>S8AUX7_PENO1</name>
<feature type="compositionally biased region" description="Basic and acidic residues" evidence="3">
    <location>
        <begin position="609"/>
        <end position="629"/>
    </location>
</feature>
<evidence type="ECO:0000313" key="6">
    <source>
        <dbReference type="Proteomes" id="UP000019376"/>
    </source>
</evidence>
<dbReference type="SMART" id="SM00478">
    <property type="entry name" value="ENDO3c"/>
    <property type="match status" value="1"/>
</dbReference>
<sequence>MPINTKWLTVQSPNPAILALVPLLFDYLSAKTSFYQRAGSHREMEATDEVAIVVPDPSFPEETYKDYKPFPDAVQKTIDEILAEEESLEEGRSHQWPFYSGADQDDESSFFTSSYGQTPPPVKRSPVSTRSKIKGKQHKTLNTTEARKKRSTATRTITVVDLCSDGDEQATDGMSFKDDKHRRDSEVEDAYFNTTEVTASLSTQPQASHSIQSRPFDVKHGKTEILRGSDEMTIAEPKNLGNNDGKTAADNVAPASPSAKVSVKTLSLSRQDYEEESSIFRNVKKSTKRRILRFIAAHPFMSRSVQPVWRSERQQFIKDMVAEAVKLGLETSLLWSLIMYVRRLYLVRVGVEAGPIADDTNDPCFGQEVDDTASKPSTSQICQRKIPGHGPASSQHDMTKVTARADEKTAPMRDLTCIATDVPTPPLSAPLTTAFDERTDDVNKDPVCKQPNSEFTYCSDHGMKNHGKTEAPLSIKTASKPCSLLTEAQLRQNDDHAAIADPIKSFDDAPWETTGIPEVSYSFDVSHEKLTESKQPLKFVPSKSSKHERNQGPSSACNYPAMSEPEIGASEPQCLTLHEKSAQTSDRTSSDQLSAQTASKSQASAIAKMSERQEQKSRRRMIEVARKTFDGMPASSPLQAAGDLAISDQPAKKRESSTSVTSLNCHSNRELLAGTTSAPVTGPDANQGQEMPSLGLDEPVSNVAQSMSKSQKRKERKRLKREKKQLKYQQKKSRRQEAQEESTSNEPDRSPENTFREKPVLTGKAPVLSSKPLTIDPEPRKARKRKDCAQKLEKKKERRRKRKSRRREMGSSSSNGNRGHGDLLSDGEENGTEAPNRAIENHRSKRRKLESPVDSLHLFGTTNTGLSTPAHDSMRIRKNPEDRISYSENKPDSQLLDFQDERPRIPGNVRDLHADLAVPPDKATKLQRPRQSLATTFSAPSRSAGSPRSRSSGLSPDMEEVKSKYFCTVPASAIHCLEKMSKTTLDKANDLPDTLPLGTSFNIPPGPNILVDDLSSDSSLTDLDSDLDFSDSLDFDDENSENNVHDGREPDIDENLYPTPKDSPTKSPHFPSVDNAPAPSARSKLDILPGTNSANVPRAKRPRISPYFPQTPEIIPSCLPFPPVDAPSFGLIQEQLAHDPFRLIIATIFLNRTRGAVALPILFKVFEQYPTVEAMASAKATEFVSLIHCLGFQNQRARKCIAIAQIWQSEPPSKNKRYRKLHYPQKYDGRDVALAQCLDDEDPRVAWEIAHLPGVGAYSLDSWRIFCRDELRGLAQDWKGTGATEPGFVPEWKSVLPQDKELRAYLTWMWLKEGWVWDCHTGDLSPAGDKTRRAAHREGVAHEQDGNWVLQTSPVKKSLNGLHAAN</sequence>
<gene>
    <name evidence="5" type="ORF">PDE_00596</name>
</gene>
<feature type="compositionally biased region" description="Low complexity" evidence="3">
    <location>
        <begin position="594"/>
        <end position="608"/>
    </location>
</feature>
<feature type="compositionally biased region" description="Low complexity" evidence="3">
    <location>
        <begin position="938"/>
        <end position="956"/>
    </location>
</feature>
<feature type="compositionally biased region" description="Acidic residues" evidence="3">
    <location>
        <begin position="1031"/>
        <end position="1040"/>
    </location>
</feature>
<feature type="compositionally biased region" description="Basic and acidic residues" evidence="3">
    <location>
        <begin position="872"/>
        <end position="891"/>
    </location>
</feature>
<comment type="subcellular location">
    <subcellularLocation>
        <location evidence="1">Nucleus</location>
    </subcellularLocation>
</comment>
<reference evidence="5 6" key="1">
    <citation type="journal article" date="2013" name="PLoS ONE">
        <title>Genomic and secretomic analyses reveal unique features of the lignocellulolytic enzyme system of Penicillium decumbens.</title>
        <authorList>
            <person name="Liu G."/>
            <person name="Zhang L."/>
            <person name="Wei X."/>
            <person name="Zou G."/>
            <person name="Qin Y."/>
            <person name="Ma L."/>
            <person name="Li J."/>
            <person name="Zheng H."/>
            <person name="Wang S."/>
            <person name="Wang C."/>
            <person name="Xun L."/>
            <person name="Zhao G.-P."/>
            <person name="Zhou Z."/>
            <person name="Qu Y."/>
        </authorList>
    </citation>
    <scope>NUCLEOTIDE SEQUENCE [LARGE SCALE GENOMIC DNA]</scope>
    <source>
        <strain evidence="6">114-2 / CGMCC 5302</strain>
    </source>
</reference>
<feature type="region of interest" description="Disordered" evidence="3">
    <location>
        <begin position="578"/>
        <end position="957"/>
    </location>
</feature>
<dbReference type="Pfam" id="PF00730">
    <property type="entry name" value="HhH-GPD"/>
    <property type="match status" value="1"/>
</dbReference>
<evidence type="ECO:0000256" key="3">
    <source>
        <dbReference type="SAM" id="MobiDB-lite"/>
    </source>
</evidence>
<proteinExistence type="predicted"/>
<dbReference type="SUPFAM" id="SSF48150">
    <property type="entry name" value="DNA-glycosylase"/>
    <property type="match status" value="1"/>
</dbReference>
<dbReference type="STRING" id="933388.S8AUX7"/>
<dbReference type="eggNOG" id="KOG4161">
    <property type="taxonomic scope" value="Eukaryota"/>
</dbReference>
<dbReference type="HOGENOM" id="CLU_005536_0_0_1"/>
<feature type="compositionally biased region" description="Polar residues" evidence="3">
    <location>
        <begin position="674"/>
        <end position="690"/>
    </location>
</feature>
<feature type="domain" description="HhH-GPD" evidence="4">
    <location>
        <begin position="1149"/>
        <end position="1314"/>
    </location>
</feature>
<keyword evidence="6" id="KW-1185">Reference proteome</keyword>
<evidence type="ECO:0000259" key="4">
    <source>
        <dbReference type="SMART" id="SM00478"/>
    </source>
</evidence>
<dbReference type="GO" id="GO:0003677">
    <property type="term" value="F:DNA binding"/>
    <property type="evidence" value="ECO:0007669"/>
    <property type="project" value="InterPro"/>
</dbReference>
<feature type="compositionally biased region" description="Basic and acidic residues" evidence="3">
    <location>
        <begin position="899"/>
        <end position="914"/>
    </location>
</feature>
<dbReference type="InterPro" id="IPR003265">
    <property type="entry name" value="HhH-GPD_domain"/>
</dbReference>
<feature type="compositionally biased region" description="Polar residues" evidence="3">
    <location>
        <begin position="582"/>
        <end position="593"/>
    </location>
</feature>
<feature type="compositionally biased region" description="Basic and acidic residues" evidence="3">
    <location>
        <begin position="746"/>
        <end position="759"/>
    </location>
</feature>
<feature type="region of interest" description="Disordered" evidence="3">
    <location>
        <begin position="1031"/>
        <end position="1103"/>
    </location>
</feature>
<accession>S8AUX7</accession>
<feature type="region of interest" description="Disordered" evidence="3">
    <location>
        <begin position="109"/>
        <end position="152"/>
    </location>
</feature>
<feature type="region of interest" description="Disordered" evidence="3">
    <location>
        <begin position="534"/>
        <end position="565"/>
    </location>
</feature>
<keyword evidence="2" id="KW-0539">Nucleus</keyword>
<dbReference type="GO" id="GO:0003824">
    <property type="term" value="F:catalytic activity"/>
    <property type="evidence" value="ECO:0007669"/>
    <property type="project" value="InterPro"/>
</dbReference>
<dbReference type="GO" id="GO:0006285">
    <property type="term" value="P:base-excision repair, AP site formation"/>
    <property type="evidence" value="ECO:0007669"/>
    <property type="project" value="UniProtKB-ARBA"/>
</dbReference>
<feature type="compositionally biased region" description="Polar residues" evidence="3">
    <location>
        <begin position="657"/>
        <end position="666"/>
    </location>
</feature>
<dbReference type="PANTHER" id="PTHR15074">
    <property type="entry name" value="METHYL-CPG-BINDING PROTEIN"/>
    <property type="match status" value="1"/>
</dbReference>
<dbReference type="Proteomes" id="UP000019376">
    <property type="component" value="Unassembled WGS sequence"/>
</dbReference>
<feature type="compositionally biased region" description="Basic residues" evidence="3">
    <location>
        <begin position="796"/>
        <end position="806"/>
    </location>
</feature>
<evidence type="ECO:0000313" key="5">
    <source>
        <dbReference type="EMBL" id="EPS25662.1"/>
    </source>
</evidence>
<dbReference type="GO" id="GO:0005634">
    <property type="term" value="C:nucleus"/>
    <property type="evidence" value="ECO:0007669"/>
    <property type="project" value="UniProtKB-SubCell"/>
</dbReference>
<dbReference type="EMBL" id="KB644408">
    <property type="protein sequence ID" value="EPS25662.1"/>
    <property type="molecule type" value="Genomic_DNA"/>
</dbReference>
<dbReference type="OrthoDB" id="10265068at2759"/>
<organism evidence="5 6">
    <name type="scientific">Penicillium oxalicum (strain 114-2 / CGMCC 5302)</name>
    <name type="common">Penicillium decumbens</name>
    <dbReference type="NCBI Taxonomy" id="933388"/>
    <lineage>
        <taxon>Eukaryota</taxon>
        <taxon>Fungi</taxon>
        <taxon>Dikarya</taxon>
        <taxon>Ascomycota</taxon>
        <taxon>Pezizomycotina</taxon>
        <taxon>Eurotiomycetes</taxon>
        <taxon>Eurotiomycetidae</taxon>
        <taxon>Eurotiales</taxon>
        <taxon>Aspergillaceae</taxon>
        <taxon>Penicillium</taxon>
    </lineage>
</organism>
<evidence type="ECO:0000256" key="2">
    <source>
        <dbReference type="ARBA" id="ARBA00023242"/>
    </source>
</evidence>